<feature type="transmembrane region" description="Helical" evidence="1">
    <location>
        <begin position="12"/>
        <end position="34"/>
    </location>
</feature>
<protein>
    <submittedName>
        <fullName evidence="2">Uncharacterized protein</fullName>
    </submittedName>
</protein>
<organism evidence="2 3">
    <name type="scientific">Ataeniobius toweri</name>
    <dbReference type="NCBI Taxonomy" id="208326"/>
    <lineage>
        <taxon>Eukaryota</taxon>
        <taxon>Metazoa</taxon>
        <taxon>Chordata</taxon>
        <taxon>Craniata</taxon>
        <taxon>Vertebrata</taxon>
        <taxon>Euteleostomi</taxon>
        <taxon>Actinopterygii</taxon>
        <taxon>Neopterygii</taxon>
        <taxon>Teleostei</taxon>
        <taxon>Neoteleostei</taxon>
        <taxon>Acanthomorphata</taxon>
        <taxon>Ovalentaria</taxon>
        <taxon>Atherinomorphae</taxon>
        <taxon>Cyprinodontiformes</taxon>
        <taxon>Goodeidae</taxon>
        <taxon>Ataeniobius</taxon>
    </lineage>
</organism>
<evidence type="ECO:0000256" key="1">
    <source>
        <dbReference type="SAM" id="Phobius"/>
    </source>
</evidence>
<accession>A0ABU7A657</accession>
<keyword evidence="1" id="KW-1133">Transmembrane helix</keyword>
<keyword evidence="1" id="KW-0812">Transmembrane</keyword>
<keyword evidence="1" id="KW-0472">Membrane</keyword>
<dbReference type="Proteomes" id="UP001345963">
    <property type="component" value="Unassembled WGS sequence"/>
</dbReference>
<proteinExistence type="predicted"/>
<keyword evidence="3" id="KW-1185">Reference proteome</keyword>
<evidence type="ECO:0000313" key="2">
    <source>
        <dbReference type="EMBL" id="MED6233326.1"/>
    </source>
</evidence>
<comment type="caution">
    <text evidence="2">The sequence shown here is derived from an EMBL/GenBank/DDBJ whole genome shotgun (WGS) entry which is preliminary data.</text>
</comment>
<dbReference type="EMBL" id="JAHUTI010002282">
    <property type="protein sequence ID" value="MED6233326.1"/>
    <property type="molecule type" value="Genomic_DNA"/>
</dbReference>
<gene>
    <name evidence="2" type="ORF">ATANTOWER_010234</name>
</gene>
<evidence type="ECO:0000313" key="3">
    <source>
        <dbReference type="Proteomes" id="UP001345963"/>
    </source>
</evidence>
<sequence length="101" mass="11661">MISVFPLEFCSLYLYHLSLFFIFFNCLSIFHLFLSLSIFQPLSIHNAWTKLNLSGIISSPTAKPGQNLLFCSDWTLAACQGQGMKLLGYFVYLYLCHMYQE</sequence>
<reference evidence="2 3" key="1">
    <citation type="submission" date="2021-07" db="EMBL/GenBank/DDBJ databases">
        <authorList>
            <person name="Palmer J.M."/>
        </authorList>
    </citation>
    <scope>NUCLEOTIDE SEQUENCE [LARGE SCALE GENOMIC DNA]</scope>
    <source>
        <strain evidence="2 3">AT_MEX2019</strain>
        <tissue evidence="2">Muscle</tissue>
    </source>
</reference>
<name>A0ABU7A657_9TELE</name>